<feature type="compositionally biased region" description="Polar residues" evidence="4">
    <location>
        <begin position="127"/>
        <end position="136"/>
    </location>
</feature>
<feature type="compositionally biased region" description="Polar residues" evidence="4">
    <location>
        <begin position="74"/>
        <end position="111"/>
    </location>
</feature>
<evidence type="ECO:0000313" key="7">
    <source>
        <dbReference type="Proteomes" id="UP000521943"/>
    </source>
</evidence>
<feature type="compositionally biased region" description="Low complexity" evidence="4">
    <location>
        <begin position="23"/>
        <end position="39"/>
    </location>
</feature>
<feature type="region of interest" description="Disordered" evidence="4">
    <location>
        <begin position="420"/>
        <end position="506"/>
    </location>
</feature>
<feature type="compositionally biased region" description="Basic residues" evidence="4">
    <location>
        <begin position="448"/>
        <end position="457"/>
    </location>
</feature>
<dbReference type="PANTHER" id="PTHR12549:SF38">
    <property type="entry name" value="JMJC DOMAIN-CONTAINING HISTONE DEMETHYLASE 2, ISOFORM A"/>
    <property type="match status" value="1"/>
</dbReference>
<feature type="compositionally biased region" description="Polar residues" evidence="4">
    <location>
        <begin position="1"/>
        <end position="17"/>
    </location>
</feature>
<feature type="region of interest" description="Disordered" evidence="4">
    <location>
        <begin position="1143"/>
        <end position="1200"/>
    </location>
</feature>
<reference evidence="6 7" key="1">
    <citation type="submission" date="2020-07" db="EMBL/GenBank/DDBJ databases">
        <title>Comparative genomics of pyrophilous fungi reveals a link between fire events and developmental genes.</title>
        <authorList>
            <consortium name="DOE Joint Genome Institute"/>
            <person name="Steindorff A.S."/>
            <person name="Carver A."/>
            <person name="Calhoun S."/>
            <person name="Stillman K."/>
            <person name="Liu H."/>
            <person name="Lipzen A."/>
            <person name="Pangilinan J."/>
            <person name="Labutti K."/>
            <person name="Bruns T.D."/>
            <person name="Grigoriev I.V."/>
        </authorList>
    </citation>
    <scope>NUCLEOTIDE SEQUENCE [LARGE SCALE GENOMIC DNA]</scope>
    <source>
        <strain evidence="6 7">CBS 144469</strain>
    </source>
</reference>
<feature type="compositionally biased region" description="Gly residues" evidence="4">
    <location>
        <begin position="1156"/>
        <end position="1166"/>
    </location>
</feature>
<dbReference type="GO" id="GO:0032454">
    <property type="term" value="F:histone H3K9 demethylase activity"/>
    <property type="evidence" value="ECO:0007669"/>
    <property type="project" value="InterPro"/>
</dbReference>
<evidence type="ECO:0000256" key="1">
    <source>
        <dbReference type="ARBA" id="ARBA00004123"/>
    </source>
</evidence>
<dbReference type="InterPro" id="IPR045109">
    <property type="entry name" value="LSDs-like"/>
</dbReference>
<keyword evidence="7" id="KW-1185">Reference proteome</keyword>
<name>A0A8H6MES9_9AGAR</name>
<evidence type="ECO:0000256" key="2">
    <source>
        <dbReference type="ARBA" id="ARBA00022723"/>
    </source>
</evidence>
<dbReference type="PANTHER" id="PTHR12549">
    <property type="entry name" value="JMJC DOMAIN-CONTAINING HISTONE DEMETHYLATION PROTEIN"/>
    <property type="match status" value="1"/>
</dbReference>
<dbReference type="OrthoDB" id="1667110at2759"/>
<dbReference type="GO" id="GO:0006357">
    <property type="term" value="P:regulation of transcription by RNA polymerase II"/>
    <property type="evidence" value="ECO:0007669"/>
    <property type="project" value="TreeGrafter"/>
</dbReference>
<dbReference type="Pfam" id="PF02373">
    <property type="entry name" value="JmjC"/>
    <property type="match status" value="1"/>
</dbReference>
<dbReference type="GO" id="GO:0031490">
    <property type="term" value="F:chromatin DNA binding"/>
    <property type="evidence" value="ECO:0007669"/>
    <property type="project" value="TreeGrafter"/>
</dbReference>
<dbReference type="AlphaFoldDB" id="A0A8H6MES9"/>
<feature type="region of interest" description="Disordered" evidence="4">
    <location>
        <begin position="1"/>
        <end position="136"/>
    </location>
</feature>
<dbReference type="GO" id="GO:0000785">
    <property type="term" value="C:chromatin"/>
    <property type="evidence" value="ECO:0007669"/>
    <property type="project" value="TreeGrafter"/>
</dbReference>
<comment type="subcellular location">
    <subcellularLocation>
        <location evidence="1">Nucleus</location>
    </subcellularLocation>
</comment>
<keyword evidence="2" id="KW-0479">Metal-binding</keyword>
<organism evidence="6 7">
    <name type="scientific">Ephemerocybe angulata</name>
    <dbReference type="NCBI Taxonomy" id="980116"/>
    <lineage>
        <taxon>Eukaryota</taxon>
        <taxon>Fungi</taxon>
        <taxon>Dikarya</taxon>
        <taxon>Basidiomycota</taxon>
        <taxon>Agaricomycotina</taxon>
        <taxon>Agaricomycetes</taxon>
        <taxon>Agaricomycetidae</taxon>
        <taxon>Agaricales</taxon>
        <taxon>Agaricineae</taxon>
        <taxon>Psathyrellaceae</taxon>
        <taxon>Ephemerocybe</taxon>
    </lineage>
</organism>
<dbReference type="Proteomes" id="UP000521943">
    <property type="component" value="Unassembled WGS sequence"/>
</dbReference>
<dbReference type="SUPFAM" id="SSF51197">
    <property type="entry name" value="Clavaminate synthase-like"/>
    <property type="match status" value="1"/>
</dbReference>
<dbReference type="PROSITE" id="PS51184">
    <property type="entry name" value="JMJC"/>
    <property type="match status" value="1"/>
</dbReference>
<dbReference type="Gene3D" id="2.60.120.650">
    <property type="entry name" value="Cupin"/>
    <property type="match status" value="1"/>
</dbReference>
<evidence type="ECO:0000259" key="5">
    <source>
        <dbReference type="PROSITE" id="PS51184"/>
    </source>
</evidence>
<protein>
    <recommendedName>
        <fullName evidence="5">JmjC domain-containing protein</fullName>
    </recommendedName>
</protein>
<dbReference type="GO" id="GO:0000118">
    <property type="term" value="C:histone deacetylase complex"/>
    <property type="evidence" value="ECO:0007669"/>
    <property type="project" value="TreeGrafter"/>
</dbReference>
<evidence type="ECO:0000256" key="4">
    <source>
        <dbReference type="SAM" id="MobiDB-lite"/>
    </source>
</evidence>
<feature type="compositionally biased region" description="Polar residues" evidence="4">
    <location>
        <begin position="155"/>
        <end position="168"/>
    </location>
</feature>
<dbReference type="EMBL" id="JACGCI010000007">
    <property type="protein sequence ID" value="KAF6762426.1"/>
    <property type="molecule type" value="Genomic_DNA"/>
</dbReference>
<dbReference type="InterPro" id="IPR003347">
    <property type="entry name" value="JmjC_dom"/>
</dbReference>
<accession>A0A8H6MES9</accession>
<feature type="compositionally biased region" description="Basic and acidic residues" evidence="4">
    <location>
        <begin position="200"/>
        <end position="216"/>
    </location>
</feature>
<gene>
    <name evidence="6" type="ORF">DFP72DRAFT_1000900</name>
</gene>
<feature type="region of interest" description="Disordered" evidence="4">
    <location>
        <begin position="155"/>
        <end position="366"/>
    </location>
</feature>
<comment type="caution">
    <text evidence="6">The sequence shown here is derived from an EMBL/GenBank/DDBJ whole genome shotgun (WGS) entry which is preliminary data.</text>
</comment>
<evidence type="ECO:0000313" key="6">
    <source>
        <dbReference type="EMBL" id="KAF6762426.1"/>
    </source>
</evidence>
<dbReference type="GO" id="GO:0003712">
    <property type="term" value="F:transcription coregulator activity"/>
    <property type="evidence" value="ECO:0007669"/>
    <property type="project" value="TreeGrafter"/>
</dbReference>
<feature type="compositionally biased region" description="Low complexity" evidence="4">
    <location>
        <begin position="480"/>
        <end position="492"/>
    </location>
</feature>
<evidence type="ECO:0000256" key="3">
    <source>
        <dbReference type="ARBA" id="ARBA00023242"/>
    </source>
</evidence>
<keyword evidence="3" id="KW-0539">Nucleus</keyword>
<feature type="compositionally biased region" description="Polar residues" evidence="4">
    <location>
        <begin position="420"/>
        <end position="437"/>
    </location>
</feature>
<sequence>MNSLHDPSKKTSINSLLNPDVASPFPLSSSSGASHSGALNHRQLQPHTIQPAVSYPKSTAPYTPNPHFGLRTANWATPSTNGDNYNGNGFSSERRSSVTYPSDKQHTQGSPSRPAYPQHHSEPADGYTSTNGHRMGNQRATSIHSMTGIEPARTWQTSTEPSASTPFGPTSLPESHRRNSMSSNGLQHDAYQNPGTAPPHAEERQNGHNAHGDRGPVPRPGHVRSGSDSRNGLPGSLSPQRHRAMHPESPELIQPHVKPPSPNNQTTVYQSPMGCSDPRHAGYQNTGMGQPHPHSDARPALVGIPASSNGFQPQSQSSDSATMRSEASELTQMQSTPQSTNKRAAGYQNTGTGQPHAAEWQSSERVSVRLAARGSLPSPAPQPQPHAAPAYHLRIGAPPGGPYPIIVAYPAIVHNQIPQHLQQQAPPTTHPSTSSKRQLPESEASTPKAKRPAKAKSKVGPDGGPFPSKRGFNAKKRSEAAQIAAQSAQMTAGEGRDKAAEATNGNDTEFGHAVKELQFARCMSNRYKVDDFPRCVSCTRRWAGDTCRFQGIRTFVKDVNRQIIGMGFNSAKQSEVPVLHFPKVWNAPLQQEHIDRSKKVIAKALLSTLRSEREHLGLQDLIRRARESDVRVTCDTCMTSIFSSSWMCRLCGREACADCFAQVCELTQDAPDATPMEIIERQKRREKYAHSNPFFLACTKRNEHPAGSFSPMSRFFPEELDGAIAEMEKLIAGDEEEGEGGGRRVGVPNALGNAGVLGYEGSPPVDAEGRVDWSELFKTKAIDLGLFPRELMPSGMAGESYIPPNLSEDAVATPYYKVCRYSDSEVTAVESSEKFAKIWAYGEPLVVANILSKFQINWSPDYFIETFGDKECLITECEQDLNKKLTVKDFFGEFGKYEGRTDVWKLKDWPPSADFKSSFPKLYKDFCEAVPVPDYVRRDGVYNIGSHFPSNVVAPDLGPKMYNAWAANQKPGSKGSTRLHMDMADAMNVMLYAAPCPDGSPGCAIWDVYRAEDSDKIRAFLRKRNNLRQHYDPIHGQQYYLDDELRAQMYKEYGVCGYRIYQRPGEAIFIPAGCAHQVSNAADSIKIATDFVSPENIDRCTKLTQEFREQNKSKVWKEDVLQLRTMMWFAWQSCCQREKIMSGEMEEEDVPAPGLSGVGPAGGGRGSPASTSRRRADTTSSQSSLAPATPKPRVSAGKST</sequence>
<proteinExistence type="predicted"/>
<feature type="compositionally biased region" description="Polar residues" evidence="4">
    <location>
        <begin position="306"/>
        <end position="353"/>
    </location>
</feature>
<feature type="domain" description="JmjC" evidence="5">
    <location>
        <begin position="937"/>
        <end position="1108"/>
    </location>
</feature>
<dbReference type="GO" id="GO:0046872">
    <property type="term" value="F:metal ion binding"/>
    <property type="evidence" value="ECO:0007669"/>
    <property type="project" value="UniProtKB-KW"/>
</dbReference>
<dbReference type="SMART" id="SM00558">
    <property type="entry name" value="JmjC"/>
    <property type="match status" value="1"/>
</dbReference>
<feature type="region of interest" description="Disordered" evidence="4">
    <location>
        <begin position="374"/>
        <end position="393"/>
    </location>
</feature>